<evidence type="ECO:0000313" key="6">
    <source>
        <dbReference type="EMBL" id="QDU26000.1"/>
    </source>
</evidence>
<dbReference type="Pfam" id="PF07690">
    <property type="entry name" value="MFS_1"/>
    <property type="match status" value="1"/>
</dbReference>
<feature type="compositionally biased region" description="Low complexity" evidence="4">
    <location>
        <begin position="26"/>
        <end position="44"/>
    </location>
</feature>
<reference evidence="6 7" key="1">
    <citation type="submission" date="2019-02" db="EMBL/GenBank/DDBJ databases">
        <title>Deep-cultivation of Planctomycetes and their phenomic and genomic characterization uncovers novel biology.</title>
        <authorList>
            <person name="Wiegand S."/>
            <person name="Jogler M."/>
            <person name="Boedeker C."/>
            <person name="Pinto D."/>
            <person name="Vollmers J."/>
            <person name="Rivas-Marin E."/>
            <person name="Kohn T."/>
            <person name="Peeters S.H."/>
            <person name="Heuer A."/>
            <person name="Rast P."/>
            <person name="Oberbeckmann S."/>
            <person name="Bunk B."/>
            <person name="Jeske O."/>
            <person name="Meyerdierks A."/>
            <person name="Storesund J.E."/>
            <person name="Kallscheuer N."/>
            <person name="Luecker S."/>
            <person name="Lage O.M."/>
            <person name="Pohl T."/>
            <person name="Merkel B.J."/>
            <person name="Hornburger P."/>
            <person name="Mueller R.-W."/>
            <person name="Bruemmer F."/>
            <person name="Labrenz M."/>
            <person name="Spormann A.M."/>
            <person name="Op den Camp H."/>
            <person name="Overmann J."/>
            <person name="Amann R."/>
            <person name="Jetten M.S.M."/>
            <person name="Mascher T."/>
            <person name="Medema M.H."/>
            <person name="Devos D.P."/>
            <person name="Kaster A.-K."/>
            <person name="Ovreas L."/>
            <person name="Rohde M."/>
            <person name="Galperin M.Y."/>
            <person name="Jogler C."/>
        </authorList>
    </citation>
    <scope>NUCLEOTIDE SEQUENCE [LARGE SCALE GENOMIC DNA]</scope>
    <source>
        <strain evidence="6 7">ETA_A8</strain>
    </source>
</reference>
<evidence type="ECO:0000256" key="5">
    <source>
        <dbReference type="SAM" id="Phobius"/>
    </source>
</evidence>
<dbReference type="AlphaFoldDB" id="A0A517Y701"/>
<protein>
    <submittedName>
        <fullName evidence="6">Major Facilitator Superfamily protein</fullName>
    </submittedName>
</protein>
<feature type="transmembrane region" description="Helical" evidence="5">
    <location>
        <begin position="200"/>
        <end position="218"/>
    </location>
</feature>
<evidence type="ECO:0000256" key="3">
    <source>
        <dbReference type="ARBA" id="ARBA00023136"/>
    </source>
</evidence>
<accession>A0A517Y701</accession>
<dbReference type="EMBL" id="CP036274">
    <property type="protein sequence ID" value="QDU26000.1"/>
    <property type="molecule type" value="Genomic_DNA"/>
</dbReference>
<feature type="transmembrane region" description="Helical" evidence="5">
    <location>
        <begin position="453"/>
        <end position="476"/>
    </location>
</feature>
<feature type="region of interest" description="Disordered" evidence="4">
    <location>
        <begin position="24"/>
        <end position="44"/>
    </location>
</feature>
<keyword evidence="7" id="KW-1185">Reference proteome</keyword>
<dbReference type="Proteomes" id="UP000315017">
    <property type="component" value="Chromosome"/>
</dbReference>
<proteinExistence type="predicted"/>
<feature type="transmembrane region" description="Helical" evidence="5">
    <location>
        <begin position="424"/>
        <end position="447"/>
    </location>
</feature>
<evidence type="ECO:0000256" key="4">
    <source>
        <dbReference type="SAM" id="MobiDB-lite"/>
    </source>
</evidence>
<feature type="transmembrane region" description="Helical" evidence="5">
    <location>
        <begin position="224"/>
        <end position="248"/>
    </location>
</feature>
<keyword evidence="2 5" id="KW-1133">Transmembrane helix</keyword>
<feature type="transmembrane region" description="Helical" evidence="5">
    <location>
        <begin position="341"/>
        <end position="358"/>
    </location>
</feature>
<keyword evidence="3 5" id="KW-0472">Membrane</keyword>
<dbReference type="SUPFAM" id="SSF103473">
    <property type="entry name" value="MFS general substrate transporter"/>
    <property type="match status" value="1"/>
</dbReference>
<feature type="transmembrane region" description="Helical" evidence="5">
    <location>
        <begin position="308"/>
        <end position="329"/>
    </location>
</feature>
<name>A0A517Y701_9BACT</name>
<dbReference type="InterPro" id="IPR011701">
    <property type="entry name" value="MFS"/>
</dbReference>
<dbReference type="CDD" id="cd06174">
    <property type="entry name" value="MFS"/>
    <property type="match status" value="1"/>
</dbReference>
<dbReference type="KEGG" id="aagg:ETAA8_10720"/>
<dbReference type="InterPro" id="IPR036259">
    <property type="entry name" value="MFS_trans_sf"/>
</dbReference>
<dbReference type="Gene3D" id="1.20.1250.20">
    <property type="entry name" value="MFS general substrate transporter like domains"/>
    <property type="match status" value="2"/>
</dbReference>
<dbReference type="OrthoDB" id="9772882at2"/>
<feature type="transmembrane region" description="Helical" evidence="5">
    <location>
        <begin position="156"/>
        <end position="179"/>
    </location>
</feature>
<gene>
    <name evidence="6" type="ORF">ETAA8_10720</name>
</gene>
<dbReference type="PANTHER" id="PTHR23526:SF2">
    <property type="entry name" value="MAJOR FACILITATOR SUPERFAMILY (MFS) PROFILE DOMAIN-CONTAINING PROTEIN"/>
    <property type="match status" value="1"/>
</dbReference>
<dbReference type="GO" id="GO:0022857">
    <property type="term" value="F:transmembrane transporter activity"/>
    <property type="evidence" value="ECO:0007669"/>
    <property type="project" value="InterPro"/>
</dbReference>
<keyword evidence="1 5" id="KW-0812">Transmembrane</keyword>
<dbReference type="PANTHER" id="PTHR23526">
    <property type="entry name" value="INTEGRAL MEMBRANE TRANSPORT PROTEIN-RELATED"/>
    <property type="match status" value="1"/>
</dbReference>
<evidence type="ECO:0000256" key="2">
    <source>
        <dbReference type="ARBA" id="ARBA00022989"/>
    </source>
</evidence>
<dbReference type="InterPro" id="IPR052528">
    <property type="entry name" value="Sugar_transport-like"/>
</dbReference>
<evidence type="ECO:0000313" key="7">
    <source>
        <dbReference type="Proteomes" id="UP000315017"/>
    </source>
</evidence>
<organism evidence="6 7">
    <name type="scientific">Anatilimnocola aggregata</name>
    <dbReference type="NCBI Taxonomy" id="2528021"/>
    <lineage>
        <taxon>Bacteria</taxon>
        <taxon>Pseudomonadati</taxon>
        <taxon>Planctomycetota</taxon>
        <taxon>Planctomycetia</taxon>
        <taxon>Pirellulales</taxon>
        <taxon>Pirellulaceae</taxon>
        <taxon>Anatilimnocola</taxon>
    </lineage>
</organism>
<evidence type="ECO:0000256" key="1">
    <source>
        <dbReference type="ARBA" id="ARBA00022692"/>
    </source>
</evidence>
<feature type="transmembrane region" description="Helical" evidence="5">
    <location>
        <begin position="117"/>
        <end position="140"/>
    </location>
</feature>
<feature type="transmembrane region" description="Helical" evidence="5">
    <location>
        <begin position="386"/>
        <end position="412"/>
    </location>
</feature>
<sequence>MSLALPPRRSFLAQVSNKASCTPINTPATVMPAPTSSATSAQRSQTPLRADIHASFADAAGYSMMVGIGETYIVPFALAVGAGKTAGGLAATLPMLAGATLQLASPWLVRKLGSHRLWVAACVFLQAISVFLLPVAIFLAPDSTNANVGGFPASVWWIYFAATVYWFAGLSGGPSWNTWIETIIPKRIRTKFFACRTRTGQAFTLLGFASGGLILHWAKSQGLVLHAFCAILFVAATCRLISGLALLCQSEPNRGRISDRHVPIRQLFASTAKNGGTLVWYLLAMQVAVQISGPYFNSYLFLDQHISYFEYMLMIGLGFAGKVLATPYWGRVAQQAGAKRLLWIGGIAIIPISSFWVISDWFSVWQWTVPITVPGSSGHWVVTGEFLYLCAVQLVSGFTWAAYELAMLLMFFEAIPRQDRTGMLTFYNWGNSAAMVVGSFLGAAILTSMHESHAAFLTLFGLSSVFRLMTVGLLYWAPDLHLRAVPPAVVPLGAGSTRALLDQPVLVTMPAVASAKEEQVQVFNPTSSL</sequence>